<feature type="chain" id="PRO_5025746978" description="S-adenosylmethionine decarboxylase beta chain" evidence="10">
    <location>
        <begin position="1"/>
        <end position="67"/>
    </location>
</feature>
<dbReference type="InterPro" id="IPR017716">
    <property type="entry name" value="S-AdoMet_deCOase_pro-enz"/>
</dbReference>
<feature type="modified residue" description="Pyruvic acid (Ser); by autocatalysis" evidence="10">
    <location>
        <position position="68"/>
    </location>
</feature>
<sequence length="127" mass="13702">MSKQGDALGRHVLADLHDAPSEVLGDPVAIENALLRAAHAAGATPLFSRFHHFGPGQGVTGVLLLQESHISIHTWPEHGFAALDAFMCGGCRPRDAVEIVVSALGARRVELREERRGEGVLDLLRHF</sequence>
<feature type="active site" description="Schiff-base intermediate with substrate; via pyruvic acid" evidence="10">
    <location>
        <position position="68"/>
    </location>
</feature>
<keyword evidence="12" id="KW-1185">Reference proteome</keyword>
<evidence type="ECO:0000256" key="2">
    <source>
        <dbReference type="ARBA" id="ARBA00022793"/>
    </source>
</evidence>
<evidence type="ECO:0000256" key="7">
    <source>
        <dbReference type="ARBA" id="ARBA00023239"/>
    </source>
</evidence>
<feature type="site" description="Cleavage (non-hydrolytic); by autolysis" evidence="10">
    <location>
        <begin position="67"/>
        <end position="68"/>
    </location>
</feature>
<dbReference type="InterPro" id="IPR042284">
    <property type="entry name" value="AdoMetDC_N"/>
</dbReference>
<keyword evidence="1 10" id="KW-0949">S-adenosyl-L-methionine</keyword>
<keyword evidence="9 10" id="KW-0670">Pyruvate</keyword>
<dbReference type="UniPathway" id="UPA00331">
    <property type="reaction ID" value="UER00451"/>
</dbReference>
<dbReference type="PANTHER" id="PTHR33866:SF2">
    <property type="entry name" value="S-ADENOSYLMETHIONINE DECARBOXYLASE PROENZYME"/>
    <property type="match status" value="1"/>
</dbReference>
<feature type="active site" description="Proton acceptor; for processing activity" evidence="10">
    <location>
        <position position="73"/>
    </location>
</feature>
<keyword evidence="8 10" id="KW-0704">Schiff base</keyword>
<evidence type="ECO:0000256" key="4">
    <source>
        <dbReference type="ARBA" id="ARBA00023066"/>
    </source>
</evidence>
<evidence type="ECO:0000256" key="9">
    <source>
        <dbReference type="ARBA" id="ARBA00023317"/>
    </source>
</evidence>
<evidence type="ECO:0000313" key="11">
    <source>
        <dbReference type="EMBL" id="NEX61871.1"/>
    </source>
</evidence>
<dbReference type="EC" id="4.1.1.50" evidence="10"/>
<evidence type="ECO:0000256" key="1">
    <source>
        <dbReference type="ARBA" id="ARBA00022691"/>
    </source>
</evidence>
<evidence type="ECO:0000313" key="12">
    <source>
        <dbReference type="Proteomes" id="UP000482155"/>
    </source>
</evidence>
<dbReference type="NCBIfam" id="TIGR03330">
    <property type="entry name" value="SAM_DCase_Bsu"/>
    <property type="match status" value="1"/>
</dbReference>
<keyword evidence="3 10" id="KW-0068">Autocatalytic cleavage</keyword>
<dbReference type="PANTHER" id="PTHR33866">
    <property type="entry name" value="S-ADENOSYLMETHIONINE DECARBOXYLASE PROENZYME"/>
    <property type="match status" value="1"/>
</dbReference>
<keyword evidence="4 10" id="KW-0745">Spermidine biosynthesis</keyword>
<dbReference type="RefSeq" id="WP_163963519.1">
    <property type="nucleotide sequence ID" value="NZ_JAAIVB010000038.1"/>
</dbReference>
<dbReference type="GO" id="GO:0004014">
    <property type="term" value="F:adenosylmethionine decarboxylase activity"/>
    <property type="evidence" value="ECO:0007669"/>
    <property type="project" value="UniProtKB-UniRule"/>
</dbReference>
<keyword evidence="7 10" id="KW-0456">Lyase</keyword>
<keyword evidence="5 10" id="KW-0620">Polyamine biosynthesis</keyword>
<evidence type="ECO:0000256" key="10">
    <source>
        <dbReference type="HAMAP-Rule" id="MF_00464"/>
    </source>
</evidence>
<dbReference type="Gene3D" id="3.30.360.110">
    <property type="entry name" value="S-adenosylmethionine decarboxylase domain"/>
    <property type="match status" value="1"/>
</dbReference>
<dbReference type="AlphaFoldDB" id="A0A6B3SM22"/>
<dbReference type="InterPro" id="IPR042286">
    <property type="entry name" value="AdoMetDC_C"/>
</dbReference>
<comment type="similarity">
    <text evidence="10">Belongs to the prokaryotic AdoMetDC family. Type 1 subfamily.</text>
</comment>
<name>A0A6B3SM22_9BURK</name>
<dbReference type="Gene3D" id="3.30.160.750">
    <property type="match status" value="1"/>
</dbReference>
<keyword evidence="2 10" id="KW-0210">Decarboxylase</keyword>
<dbReference type="GO" id="GO:0008295">
    <property type="term" value="P:spermidine biosynthetic process"/>
    <property type="evidence" value="ECO:0007669"/>
    <property type="project" value="UniProtKB-UniRule"/>
</dbReference>
<feature type="chain" id="PRO_5025746979" description="S-adenosylmethionine decarboxylase alpha chain" evidence="10">
    <location>
        <begin position="68"/>
        <end position="127"/>
    </location>
</feature>
<proteinExistence type="inferred from homology"/>
<evidence type="ECO:0000256" key="3">
    <source>
        <dbReference type="ARBA" id="ARBA00022813"/>
    </source>
</evidence>
<feature type="active site" description="Proton donor; for catalytic activity" evidence="10">
    <location>
        <position position="88"/>
    </location>
</feature>
<dbReference type="InterPro" id="IPR016067">
    <property type="entry name" value="S-AdoMet_deCO2ase_core"/>
</dbReference>
<comment type="function">
    <text evidence="10">Catalyzes the decarboxylation of S-adenosylmethionine to S-adenosylmethioninamine (dcAdoMet), the propylamine donor required for the synthesis of the polyamines spermine and spermidine from the diamine putrescine.</text>
</comment>
<dbReference type="EMBL" id="JAAIVB010000038">
    <property type="protein sequence ID" value="NEX61871.1"/>
    <property type="molecule type" value="Genomic_DNA"/>
</dbReference>
<comment type="PTM">
    <text evidence="10">Is synthesized initially as an inactive proenzyme. Formation of the active enzyme involves a self-maturation process in which the active site pyruvoyl group is generated from an internal serine residue via an autocatalytic post-translational modification. Two non-identical subunits are generated from the proenzyme in this reaction, and the pyruvate is formed at the N-terminus of the alpha chain, which is derived from the carboxyl end of the proenzyme. The post-translation cleavage follows an unusual pathway, termed non-hydrolytic serinolysis, in which the side chain hydroxyl group of the serine supplies its oxygen atom to form the C-terminus of the beta chain, while the remainder of the serine residue undergoes an oxidative deamination to produce ammonia and the pyruvoyl group blocking the N-terminus of the alpha chain.</text>
</comment>
<comment type="catalytic activity">
    <reaction evidence="10">
        <text>S-adenosyl-L-methionine + H(+) = S-adenosyl 3-(methylsulfanyl)propylamine + CO2</text>
        <dbReference type="Rhea" id="RHEA:15981"/>
        <dbReference type="ChEBI" id="CHEBI:15378"/>
        <dbReference type="ChEBI" id="CHEBI:16526"/>
        <dbReference type="ChEBI" id="CHEBI:57443"/>
        <dbReference type="ChEBI" id="CHEBI:59789"/>
        <dbReference type="EC" id="4.1.1.50"/>
    </reaction>
</comment>
<dbReference type="InterPro" id="IPR003826">
    <property type="entry name" value="AdoMetDC_fam_prok"/>
</dbReference>
<dbReference type="Pfam" id="PF02675">
    <property type="entry name" value="AdoMet_dc"/>
    <property type="match status" value="1"/>
</dbReference>
<dbReference type="Proteomes" id="UP000482155">
    <property type="component" value="Unassembled WGS sequence"/>
</dbReference>
<dbReference type="GO" id="GO:0005829">
    <property type="term" value="C:cytosol"/>
    <property type="evidence" value="ECO:0007669"/>
    <property type="project" value="TreeGrafter"/>
</dbReference>
<accession>A0A6B3SM22</accession>
<organism evidence="11 12">
    <name type="scientific">Noviherbaspirillum galbum</name>
    <dbReference type="NCBI Taxonomy" id="2709383"/>
    <lineage>
        <taxon>Bacteria</taxon>
        <taxon>Pseudomonadati</taxon>
        <taxon>Pseudomonadota</taxon>
        <taxon>Betaproteobacteria</taxon>
        <taxon>Burkholderiales</taxon>
        <taxon>Oxalobacteraceae</taxon>
        <taxon>Noviherbaspirillum</taxon>
    </lineage>
</organism>
<reference evidence="11 12" key="1">
    <citation type="submission" date="2020-02" db="EMBL/GenBank/DDBJ databases">
        <authorList>
            <person name="Kim M.K."/>
        </authorList>
    </citation>
    <scope>NUCLEOTIDE SEQUENCE [LARGE SCALE GENOMIC DNA]</scope>
    <source>
        <strain evidence="11 12">17J57-3</strain>
    </source>
</reference>
<dbReference type="SUPFAM" id="SSF56276">
    <property type="entry name" value="S-adenosylmethionine decarboxylase"/>
    <property type="match status" value="1"/>
</dbReference>
<dbReference type="HAMAP" id="MF_00464">
    <property type="entry name" value="AdoMetDC_1"/>
    <property type="match status" value="1"/>
</dbReference>
<gene>
    <name evidence="11" type="primary">speD</name>
    <name evidence="10" type="synonym">speH</name>
    <name evidence="11" type="ORF">G3574_12340</name>
</gene>
<protein>
    <recommendedName>
        <fullName evidence="10">S-adenosylmethionine decarboxylase proenzyme</fullName>
        <shortName evidence="10">AdoMetDC</shortName>
        <shortName evidence="10">SAMDC</shortName>
        <ecNumber evidence="10">4.1.1.50</ecNumber>
    </recommendedName>
    <component>
        <recommendedName>
            <fullName evidence="10">S-adenosylmethionine decarboxylase beta chain</fullName>
        </recommendedName>
    </component>
    <component>
        <recommendedName>
            <fullName evidence="10">S-adenosylmethionine decarboxylase alpha chain</fullName>
        </recommendedName>
    </component>
</protein>
<keyword evidence="6 10" id="KW-0865">Zymogen</keyword>
<comment type="cofactor">
    <cofactor evidence="10">
        <name>pyruvate</name>
        <dbReference type="ChEBI" id="CHEBI:15361"/>
    </cofactor>
    <text evidence="10">Binds 1 pyruvoyl group covalently per subunit.</text>
</comment>
<comment type="caution">
    <text evidence="11">The sequence shown here is derived from an EMBL/GenBank/DDBJ whole genome shotgun (WGS) entry which is preliminary data.</text>
</comment>
<comment type="pathway">
    <text evidence="10">Amine and polyamine biosynthesis; S-adenosylmethioninamine biosynthesis; S-adenosylmethioninamine from S-adenosyl-L-methionine: step 1/1.</text>
</comment>
<comment type="subunit">
    <text evidence="10">Heterotetramer of two alpha and two beta chains arranged as a dimer of alpha/beta heterodimers.</text>
</comment>
<evidence type="ECO:0000256" key="6">
    <source>
        <dbReference type="ARBA" id="ARBA00023145"/>
    </source>
</evidence>
<evidence type="ECO:0000256" key="8">
    <source>
        <dbReference type="ARBA" id="ARBA00023270"/>
    </source>
</evidence>
<evidence type="ECO:0000256" key="5">
    <source>
        <dbReference type="ARBA" id="ARBA00023115"/>
    </source>
</evidence>